<protein>
    <submittedName>
        <fullName evidence="2">Protein EE5</fullName>
    </submittedName>
</protein>
<sequence>MRWFILLILCVFITGLNLTISDSTTTTTTPTSSLSSPSTSPSNATTTTPSSNSTNSSDSTTNTTTTSTASTESETDTSTTLTTTKNSSDNHISTKSSTVTTAPSTSNTTSTTTTTTSITTTPTSGSDTTSSIKSTEESTTYSSTSLSTTHSSTSLSTTPLLSVTSSSPTSTSQSHNTEASTLLSTTHISITSLSRKPSNYPSSVFASQVTSIKKSSVTNNPSSKTNIYAASITSANVIQKQRNGYPTTSFLDGSLSTTLKPKVNNTAPLGRLYNSTANISSSTYGKILASLNISIENVTTCHNVTENITVVYPSTISPESASVPSNSTTSISPYYSSYPSIAPTQYCNVTRILKTNVTYLFKPIYQDELSFVKLEKNDPFITVLITLDTPEEHEDKRVNETHESFCMQFSDHLEHEQYFNFNSSSSFNHTKSVVSLDKCKQDTSVIVFSDHSTWYRYPQGVFLYALSKILQYYHFDEVLTKFISTIDDHKCMFEVRSKVQYSREGDKYTHYLKRHVTSWGVCNNFYQHVNITRPVSLPK</sequence>
<evidence type="ECO:0000256" key="1">
    <source>
        <dbReference type="SAM" id="MobiDB-lite"/>
    </source>
</evidence>
<proteinExistence type="predicted"/>
<dbReference type="EMBL" id="KF921519">
    <property type="protein sequence ID" value="AHC02764.1"/>
    <property type="molecule type" value="Genomic_DNA"/>
</dbReference>
<reference evidence="2 3" key="1">
    <citation type="submission" date="2013-11" db="EMBL/GenBank/DDBJ databases">
        <title>Genome sequence of elephant endotheliotropic herpesvirus 5.</title>
        <authorList>
            <person name="Wilkie G.S."/>
            <person name="Davison A.J."/>
            <person name="Denk D."/>
            <person name="Kerr K."/>
            <person name="Redrobe S."/>
            <person name="Steinbach F."/>
            <person name="Dastjerdi A."/>
        </authorList>
    </citation>
    <scope>NUCLEOTIDE SEQUENCE [LARGE SCALE GENOMIC DNA]</scope>
    <source>
        <strain evidence="2 3">Vijay</strain>
    </source>
</reference>
<feature type="region of interest" description="Disordered" evidence="1">
    <location>
        <begin position="24"/>
        <end position="180"/>
    </location>
</feature>
<evidence type="ECO:0000313" key="3">
    <source>
        <dbReference type="Proteomes" id="UP000152474"/>
    </source>
</evidence>
<evidence type="ECO:0000313" key="2">
    <source>
        <dbReference type="EMBL" id="AHC02764.1"/>
    </source>
</evidence>
<dbReference type="GeneID" id="20098499"/>
<organism evidence="2 3">
    <name type="scientific">Elephant endotheliotropic herpesvirus 5</name>
    <dbReference type="NCBI Taxonomy" id="768738"/>
    <lineage>
        <taxon>Viruses</taxon>
        <taxon>Duplodnaviria</taxon>
        <taxon>Heunggongvirae</taxon>
        <taxon>Peploviricota</taxon>
        <taxon>Herviviricetes</taxon>
        <taxon>Herpesvirales</taxon>
        <taxon>Orthoherpesviridae</taxon>
        <taxon>Betaherpesvirinae</taxon>
        <taxon>Proboscivirus</taxon>
    </lineage>
</organism>
<dbReference type="OrthoDB" id="31860at10239"/>
<dbReference type="RefSeq" id="YP_009051969.1">
    <property type="nucleotide sequence ID" value="NC_024696.1"/>
</dbReference>
<keyword evidence="3" id="KW-1185">Reference proteome</keyword>
<accession>A0A075CZQ4</accession>
<gene>
    <name evidence="2" type="primary">EE5</name>
</gene>
<dbReference type="KEGG" id="vg:20098499"/>
<name>A0A075CZQ4_9BETA</name>
<dbReference type="Proteomes" id="UP000152474">
    <property type="component" value="Segment"/>
</dbReference>